<protein>
    <submittedName>
        <fullName evidence="2">Uncharacterized protein</fullName>
    </submittedName>
</protein>
<evidence type="ECO:0000256" key="1">
    <source>
        <dbReference type="SAM" id="MobiDB-lite"/>
    </source>
</evidence>
<organism evidence="2 3">
    <name type="scientific">Pseudomonas segetis</name>
    <dbReference type="NCBI Taxonomy" id="298908"/>
    <lineage>
        <taxon>Bacteria</taxon>
        <taxon>Pseudomonadati</taxon>
        <taxon>Pseudomonadota</taxon>
        <taxon>Gammaproteobacteria</taxon>
        <taxon>Pseudomonadales</taxon>
        <taxon>Pseudomonadaceae</taxon>
        <taxon>Pseudomonas</taxon>
    </lineage>
</organism>
<evidence type="ECO:0000313" key="2">
    <source>
        <dbReference type="EMBL" id="SNS86314.1"/>
    </source>
</evidence>
<proteinExistence type="predicted"/>
<gene>
    <name evidence="2" type="ORF">SAMN05216255_3650</name>
</gene>
<keyword evidence="3" id="KW-1185">Reference proteome</keyword>
<feature type="compositionally biased region" description="Basic and acidic residues" evidence="1">
    <location>
        <begin position="60"/>
        <end position="85"/>
    </location>
</feature>
<feature type="compositionally biased region" description="Low complexity" evidence="1">
    <location>
        <begin position="40"/>
        <end position="55"/>
    </location>
</feature>
<accession>A0A239I1S4</accession>
<dbReference type="EMBL" id="FZOG01000005">
    <property type="protein sequence ID" value="SNS86314.1"/>
    <property type="molecule type" value="Genomic_DNA"/>
</dbReference>
<dbReference type="Proteomes" id="UP000242915">
    <property type="component" value="Unassembled WGS sequence"/>
</dbReference>
<dbReference type="AlphaFoldDB" id="A0A239I1S4"/>
<evidence type="ECO:0000313" key="3">
    <source>
        <dbReference type="Proteomes" id="UP000242915"/>
    </source>
</evidence>
<feature type="region of interest" description="Disordered" evidence="1">
    <location>
        <begin position="36"/>
        <end position="85"/>
    </location>
</feature>
<sequence length="206" mass="22382">MIQLYGHNVLCRAKMNLTRYLVISVLLALLAACGPDQEPAKSPASSEAASQPKEAAVPEARVDADAEKVETTTKPKPENKAEVSKTAVKLDLDLDLAPAPKLETEFEPEIETEPEVKKPVAPAAKSVAKVPEVKLDLSLPKDLVKQLNDADTHEYNAVKPLPPMFAPKEAQPRPFELSGKLLTDDTNGKGTFESIDGAQLQFEFKQ</sequence>
<reference evidence="3" key="1">
    <citation type="submission" date="2017-06" db="EMBL/GenBank/DDBJ databases">
        <authorList>
            <person name="Varghese N."/>
            <person name="Submissions S."/>
        </authorList>
    </citation>
    <scope>NUCLEOTIDE SEQUENCE [LARGE SCALE GENOMIC DNA]</scope>
    <source>
        <strain evidence="3">CIP 108523</strain>
    </source>
</reference>
<name>A0A239I1S4_9PSED</name>